<keyword evidence="2" id="KW-1185">Reference proteome</keyword>
<protein>
    <submittedName>
        <fullName evidence="1">Uncharacterized protein</fullName>
    </submittedName>
</protein>
<comment type="caution">
    <text evidence="1">The sequence shown here is derived from an EMBL/GenBank/DDBJ whole genome shotgun (WGS) entry which is preliminary data.</text>
</comment>
<evidence type="ECO:0000313" key="1">
    <source>
        <dbReference type="EMBL" id="KAK7478178.1"/>
    </source>
</evidence>
<evidence type="ECO:0000313" key="2">
    <source>
        <dbReference type="Proteomes" id="UP001519460"/>
    </source>
</evidence>
<dbReference type="Proteomes" id="UP001519460">
    <property type="component" value="Unassembled WGS sequence"/>
</dbReference>
<name>A0ABD0JSR7_9CAEN</name>
<gene>
    <name evidence="1" type="ORF">BaRGS_00030539</name>
</gene>
<reference evidence="1 2" key="1">
    <citation type="journal article" date="2023" name="Sci. Data">
        <title>Genome assembly of the Korean intertidal mud-creeper Batillaria attramentaria.</title>
        <authorList>
            <person name="Patra A.K."/>
            <person name="Ho P.T."/>
            <person name="Jun S."/>
            <person name="Lee S.J."/>
            <person name="Kim Y."/>
            <person name="Won Y.J."/>
        </authorList>
    </citation>
    <scope>NUCLEOTIDE SEQUENCE [LARGE SCALE GENOMIC DNA]</scope>
    <source>
        <strain evidence="1">Wonlab-2016</strain>
    </source>
</reference>
<organism evidence="1 2">
    <name type="scientific">Batillaria attramentaria</name>
    <dbReference type="NCBI Taxonomy" id="370345"/>
    <lineage>
        <taxon>Eukaryota</taxon>
        <taxon>Metazoa</taxon>
        <taxon>Spiralia</taxon>
        <taxon>Lophotrochozoa</taxon>
        <taxon>Mollusca</taxon>
        <taxon>Gastropoda</taxon>
        <taxon>Caenogastropoda</taxon>
        <taxon>Sorbeoconcha</taxon>
        <taxon>Cerithioidea</taxon>
        <taxon>Batillariidae</taxon>
        <taxon>Batillaria</taxon>
    </lineage>
</organism>
<dbReference type="EMBL" id="JACVVK020000331">
    <property type="protein sequence ID" value="KAK7478178.1"/>
    <property type="molecule type" value="Genomic_DNA"/>
</dbReference>
<proteinExistence type="predicted"/>
<accession>A0ABD0JSR7</accession>
<sequence>MRAEAALIKVWSHGREQNVASAFKTCMTAESVQDLVDSRPAALSARIMCVLFGATTAMKELGEMNLNQFWPTGTEMYFQSIGPAFWKGGALDCV</sequence>
<dbReference type="AlphaFoldDB" id="A0ABD0JSR7"/>